<name>A0A060DAS9_9EUKA</name>
<proteinExistence type="predicted"/>
<organism evidence="1 2">
    <name type="scientific">Lotharella oceanica</name>
    <dbReference type="NCBI Taxonomy" id="641309"/>
    <lineage>
        <taxon>Eukaryota</taxon>
        <taxon>Sar</taxon>
        <taxon>Rhizaria</taxon>
        <taxon>Cercozoa</taxon>
        <taxon>Chlorarachniophyceae</taxon>
        <taxon>Lotharella</taxon>
    </lineage>
</organism>
<accession>A0A060DAS9</accession>
<gene>
    <name evidence="1" type="ORF">M951_chr282</name>
</gene>
<sequence length="106" mass="13409">MVFKKTNYYNVYKFMNFMFILKYNIFVKWIKSRIILRKIHKIYNFGNFKNIYILLILRLIKKKYFQYDLIYKIIIINNNKIFKKFNYDISKSLLNKNLFFIRNKVY</sequence>
<dbReference type="EMBL" id="CP006628">
    <property type="protein sequence ID" value="AIB09782.1"/>
    <property type="molecule type" value="Genomic_DNA"/>
</dbReference>
<evidence type="ECO:0000313" key="1">
    <source>
        <dbReference type="EMBL" id="AIB09782.1"/>
    </source>
</evidence>
<evidence type="ECO:0000313" key="2">
    <source>
        <dbReference type="Proteomes" id="UP000243670"/>
    </source>
</evidence>
<geneLocation type="nucleomorph" evidence="1"/>
<reference evidence="1 2" key="1">
    <citation type="journal article" date="2014" name="BMC Genomics">
        <title>Nucleomorph and plastid genome sequences of the chlorarachniophyte Lotharella oceanica: convergent reductive evolution and frequent recombination in nucleomorph-bearing algae.</title>
        <authorList>
            <person name="Tanifuji G."/>
            <person name="Onodera N.T."/>
            <person name="Brown M.W."/>
            <person name="Curtis B.A."/>
            <person name="Roger A.J."/>
            <person name="Ka-Shu Wong G."/>
            <person name="Melkonian M."/>
            <person name="Archibald J.M."/>
        </authorList>
    </citation>
    <scope>NUCLEOTIDE SEQUENCE [LARGE SCALE GENOMIC DNA]</scope>
    <source>
        <strain evidence="1 2">CCMP622</strain>
    </source>
</reference>
<keyword evidence="1" id="KW-0542">Nucleomorph</keyword>
<dbReference type="AlphaFoldDB" id="A0A060DAS9"/>
<dbReference type="Proteomes" id="UP000243670">
    <property type="component" value="Nucleomorph 2"/>
</dbReference>
<protein>
    <submittedName>
        <fullName evidence="1">Uncharacterized protein</fullName>
    </submittedName>
</protein>